<evidence type="ECO:0000259" key="4">
    <source>
        <dbReference type="PROSITE" id="PS50102"/>
    </source>
</evidence>
<evidence type="ECO:0000313" key="5">
    <source>
        <dbReference type="EMBL" id="VDK84835.1"/>
    </source>
</evidence>
<dbReference type="EMBL" id="UYRU01043999">
    <property type="protein sequence ID" value="VDK84835.1"/>
    <property type="molecule type" value="Genomic_DNA"/>
</dbReference>
<dbReference type="AlphaFoldDB" id="A0A3P6TTX0"/>
<evidence type="ECO:0000256" key="3">
    <source>
        <dbReference type="PROSITE-ProRule" id="PRU00176"/>
    </source>
</evidence>
<protein>
    <recommendedName>
        <fullName evidence="4">RRM domain-containing protein</fullName>
    </recommendedName>
</protein>
<keyword evidence="6" id="KW-1185">Reference proteome</keyword>
<sequence>MYLKLDPNRFPILWVYRKLTDRVEDDAVVRARGLPWQATESDIQFFFRGLNIAPGGIALVLNKSGRRNGEALIRFTDREQRDLALRKHKHHMNQRYIEIYMAQGSDFIAVAGGETEEAEKFLEKFTEPSQALIRMRGLPYTVTAEQILEFFSNANCEVQFGEEGVLFVNRHDGRATGDAFALFANDREAQKALKNHRQHIGNRYIELFRSTPAEVNQVSL</sequence>
<keyword evidence="2 3" id="KW-0694">RNA-binding</keyword>
<reference evidence="5 6" key="1">
    <citation type="submission" date="2018-11" db="EMBL/GenBank/DDBJ databases">
        <authorList>
            <consortium name="Pathogen Informatics"/>
        </authorList>
    </citation>
    <scope>NUCLEOTIDE SEQUENCE [LARGE SCALE GENOMIC DNA]</scope>
</reference>
<dbReference type="SUPFAM" id="SSF54928">
    <property type="entry name" value="RNA-binding domain, RBD"/>
    <property type="match status" value="2"/>
</dbReference>
<evidence type="ECO:0000256" key="1">
    <source>
        <dbReference type="ARBA" id="ARBA00022737"/>
    </source>
</evidence>
<evidence type="ECO:0000313" key="6">
    <source>
        <dbReference type="Proteomes" id="UP000281553"/>
    </source>
</evidence>
<organism evidence="5 6">
    <name type="scientific">Dibothriocephalus latus</name>
    <name type="common">Fish tapeworm</name>
    <name type="synonym">Diphyllobothrium latum</name>
    <dbReference type="NCBI Taxonomy" id="60516"/>
    <lineage>
        <taxon>Eukaryota</taxon>
        <taxon>Metazoa</taxon>
        <taxon>Spiralia</taxon>
        <taxon>Lophotrochozoa</taxon>
        <taxon>Platyhelminthes</taxon>
        <taxon>Cestoda</taxon>
        <taxon>Eucestoda</taxon>
        <taxon>Diphyllobothriidea</taxon>
        <taxon>Diphyllobothriidae</taxon>
        <taxon>Dibothriocephalus</taxon>
    </lineage>
</organism>
<dbReference type="Pfam" id="PF00076">
    <property type="entry name" value="RRM_1"/>
    <property type="match status" value="1"/>
</dbReference>
<dbReference type="SMART" id="SM00360">
    <property type="entry name" value="RRM"/>
    <property type="match status" value="2"/>
</dbReference>
<dbReference type="PROSITE" id="PS50102">
    <property type="entry name" value="RRM"/>
    <property type="match status" value="2"/>
</dbReference>
<feature type="domain" description="RRM" evidence="4">
    <location>
        <begin position="131"/>
        <end position="212"/>
    </location>
</feature>
<gene>
    <name evidence="5" type="ORF">DILT_LOCUS3641</name>
</gene>
<keyword evidence="1" id="KW-0677">Repeat</keyword>
<dbReference type="InterPro" id="IPR012677">
    <property type="entry name" value="Nucleotide-bd_a/b_plait_sf"/>
</dbReference>
<evidence type="ECO:0000256" key="2">
    <source>
        <dbReference type="ARBA" id="ARBA00022884"/>
    </source>
</evidence>
<dbReference type="InterPro" id="IPR050666">
    <property type="entry name" value="ESRP"/>
</dbReference>
<dbReference type="GO" id="GO:0003723">
    <property type="term" value="F:RNA binding"/>
    <property type="evidence" value="ECO:0007669"/>
    <property type="project" value="UniProtKB-UniRule"/>
</dbReference>
<dbReference type="Gene3D" id="3.30.70.330">
    <property type="match status" value="2"/>
</dbReference>
<dbReference type="Proteomes" id="UP000281553">
    <property type="component" value="Unassembled WGS sequence"/>
</dbReference>
<proteinExistence type="predicted"/>
<accession>A0A3P6TTX0</accession>
<feature type="domain" description="RRM" evidence="4">
    <location>
        <begin position="27"/>
        <end position="104"/>
    </location>
</feature>
<dbReference type="InterPro" id="IPR035979">
    <property type="entry name" value="RBD_domain_sf"/>
</dbReference>
<dbReference type="PANTHER" id="PTHR13976">
    <property type="entry name" value="HETEROGENEOUS NUCLEAR RIBONUCLEOPROTEIN-RELATED"/>
    <property type="match status" value="1"/>
</dbReference>
<dbReference type="InterPro" id="IPR000504">
    <property type="entry name" value="RRM_dom"/>
</dbReference>
<name>A0A3P6TTX0_DIBLA</name>
<dbReference type="OrthoDB" id="6274857at2759"/>